<reference evidence="6 7" key="1">
    <citation type="submission" date="2024-02" db="EMBL/GenBank/DDBJ databases">
        <title>Chromosome-scale genome assembly of the rough periwinkle Littorina saxatilis.</title>
        <authorList>
            <person name="De Jode A."/>
            <person name="Faria R."/>
            <person name="Formenti G."/>
            <person name="Sims Y."/>
            <person name="Smith T.P."/>
            <person name="Tracey A."/>
            <person name="Wood J.M.D."/>
            <person name="Zagrodzka Z.B."/>
            <person name="Johannesson K."/>
            <person name="Butlin R.K."/>
            <person name="Leder E.H."/>
        </authorList>
    </citation>
    <scope>NUCLEOTIDE SEQUENCE [LARGE SCALE GENOMIC DNA]</scope>
    <source>
        <strain evidence="6">Snail1</strain>
        <tissue evidence="6">Muscle</tissue>
    </source>
</reference>
<dbReference type="Proteomes" id="UP001374579">
    <property type="component" value="Unassembled WGS sequence"/>
</dbReference>
<dbReference type="GO" id="GO:0051539">
    <property type="term" value="F:4 iron, 4 sulfur cluster binding"/>
    <property type="evidence" value="ECO:0007669"/>
    <property type="project" value="UniProtKB-KW"/>
</dbReference>
<evidence type="ECO:0000313" key="7">
    <source>
        <dbReference type="Proteomes" id="UP001374579"/>
    </source>
</evidence>
<dbReference type="SUPFAM" id="SSF51905">
    <property type="entry name" value="FAD/NAD(P)-binding domain"/>
    <property type="match status" value="1"/>
</dbReference>
<keyword evidence="3" id="KW-0560">Oxidoreductase</keyword>
<accession>A0AAN9BMY9</accession>
<dbReference type="Gene3D" id="3.50.50.60">
    <property type="entry name" value="FAD/NAD(P)-binding domain"/>
    <property type="match status" value="1"/>
</dbReference>
<protein>
    <recommendedName>
        <fullName evidence="8">FAD dependent oxidoreductase</fullName>
    </recommendedName>
</protein>
<dbReference type="GO" id="GO:0046872">
    <property type="term" value="F:metal ion binding"/>
    <property type="evidence" value="ECO:0007669"/>
    <property type="project" value="UniProtKB-KW"/>
</dbReference>
<keyword evidence="1" id="KW-0004">4Fe-4S</keyword>
<proteinExistence type="predicted"/>
<dbReference type="InterPro" id="IPR039650">
    <property type="entry name" value="HdrA-like"/>
</dbReference>
<gene>
    <name evidence="6" type="ORF">V1264_013342</name>
</gene>
<evidence type="ECO:0000256" key="1">
    <source>
        <dbReference type="ARBA" id="ARBA00022485"/>
    </source>
</evidence>
<dbReference type="GO" id="GO:0016491">
    <property type="term" value="F:oxidoreductase activity"/>
    <property type="evidence" value="ECO:0007669"/>
    <property type="project" value="UniProtKB-KW"/>
</dbReference>
<evidence type="ECO:0000256" key="4">
    <source>
        <dbReference type="ARBA" id="ARBA00023004"/>
    </source>
</evidence>
<keyword evidence="2" id="KW-0479">Metal-binding</keyword>
<sequence>MLCPHKIRLAVVLSSRKVQVIICSFTKKATRQIALPYLAFLLSSESTATMKLYALFLVVCLSMTSLPPSLSTEQRTLSCDVIVAGGSTAALAAAIAAARDNSQMHVCLTEPTDWLGGQMTSGGVPAIDFGPANKNRGFQPADFADMMDSLGGTGNPGDCWVSTKCYLPRHLVEGWIARTVRGLNNLQVFYNSVIKRVQRQGRVISAVEAVQRVPSSGFDQWGQRFSEAYLDWYSESDSQWFTKTLLRLEGRYDVVVIDATETGDVLVLSEASFHQGVETPDETSTLTLDTCGQAITFPFYMQNGPDSHVNVSRGSPGPFTLKSETWGHVWSYRRVQHVSGPMDESSPGDVSSQNWGGGNDYLGRYFLLPLHDTLQQRSDWQGGVNMTAIRQAEDRAYGWFHYYLTIAPPDVRGNLSMAGSDVSGTGTTLSKIPYLRDSRRSVGLQGYQLQKADFDKNSPGKYGVRYPDTVALGDFFMADVHRLDNCAYPGYVHDITIKPFYIPFRSLTNQDVDNLLVAGKTMAVSFMANAAARMHTGEWNTGLAAGLAASIMATENMTSQDMHNNVDTLQSKLSAFTTLDWNQPREY</sequence>
<dbReference type="PANTHER" id="PTHR43498:SF1">
    <property type="entry name" value="COB--COM HETERODISULFIDE REDUCTASE IRON-SULFUR SUBUNIT A"/>
    <property type="match status" value="1"/>
</dbReference>
<evidence type="ECO:0008006" key="8">
    <source>
        <dbReference type="Google" id="ProtNLM"/>
    </source>
</evidence>
<comment type="caution">
    <text evidence="6">The sequence shown here is derived from an EMBL/GenBank/DDBJ whole genome shotgun (WGS) entry which is preliminary data.</text>
</comment>
<name>A0AAN9BMY9_9CAEN</name>
<dbReference type="Pfam" id="PF12831">
    <property type="entry name" value="FAD_oxidored"/>
    <property type="match status" value="2"/>
</dbReference>
<evidence type="ECO:0000256" key="5">
    <source>
        <dbReference type="ARBA" id="ARBA00023014"/>
    </source>
</evidence>
<dbReference type="EMBL" id="JBAMIC010000003">
    <property type="protein sequence ID" value="KAK7109271.1"/>
    <property type="molecule type" value="Genomic_DNA"/>
</dbReference>
<keyword evidence="4" id="KW-0408">Iron</keyword>
<evidence type="ECO:0000313" key="6">
    <source>
        <dbReference type="EMBL" id="KAK7109271.1"/>
    </source>
</evidence>
<organism evidence="6 7">
    <name type="scientific">Littorina saxatilis</name>
    <dbReference type="NCBI Taxonomy" id="31220"/>
    <lineage>
        <taxon>Eukaryota</taxon>
        <taxon>Metazoa</taxon>
        <taxon>Spiralia</taxon>
        <taxon>Lophotrochozoa</taxon>
        <taxon>Mollusca</taxon>
        <taxon>Gastropoda</taxon>
        <taxon>Caenogastropoda</taxon>
        <taxon>Littorinimorpha</taxon>
        <taxon>Littorinoidea</taxon>
        <taxon>Littorinidae</taxon>
        <taxon>Littorina</taxon>
    </lineage>
</organism>
<evidence type="ECO:0000256" key="2">
    <source>
        <dbReference type="ARBA" id="ARBA00022723"/>
    </source>
</evidence>
<dbReference type="InterPro" id="IPR036188">
    <property type="entry name" value="FAD/NAD-bd_sf"/>
</dbReference>
<evidence type="ECO:0000256" key="3">
    <source>
        <dbReference type="ARBA" id="ARBA00023002"/>
    </source>
</evidence>
<dbReference type="AlphaFoldDB" id="A0AAN9BMY9"/>
<keyword evidence="5" id="KW-0411">Iron-sulfur</keyword>
<keyword evidence="7" id="KW-1185">Reference proteome</keyword>
<dbReference type="PANTHER" id="PTHR43498">
    <property type="entry name" value="FERREDOXIN:COB-COM HETERODISULFIDE REDUCTASE SUBUNIT A"/>
    <property type="match status" value="1"/>
</dbReference>